<comment type="caution">
    <text evidence="3">The sequence shown here is derived from an EMBL/GenBank/DDBJ whole genome shotgun (WGS) entry which is preliminary data.</text>
</comment>
<dbReference type="AlphaFoldDB" id="A0AAP2DWJ2"/>
<evidence type="ECO:0000313" key="3">
    <source>
        <dbReference type="EMBL" id="MBT1708905.1"/>
    </source>
</evidence>
<dbReference type="EMBL" id="JAHESE010000009">
    <property type="protein sequence ID" value="MBT1708905.1"/>
    <property type="molecule type" value="Genomic_DNA"/>
</dbReference>
<dbReference type="InterPro" id="IPR026444">
    <property type="entry name" value="Secre_tail"/>
</dbReference>
<reference evidence="3 4" key="1">
    <citation type="submission" date="2021-05" db="EMBL/GenBank/DDBJ databases">
        <title>A Polyphasic approach of four new species of the genus Ohtaekwangia: Ohtaekwangia histidinii sp. nov., Ohtaekwangia cretensis sp. nov., Ohtaekwangia indiensis sp. nov., Ohtaekwangia reichenbachii sp. nov. from diverse environment.</title>
        <authorList>
            <person name="Octaviana S."/>
        </authorList>
    </citation>
    <scope>NUCLEOTIDE SEQUENCE [LARGE SCALE GENOMIC DNA]</scope>
    <source>
        <strain evidence="3 4">PWU5</strain>
    </source>
</reference>
<sequence length="607" mass="67796">MQQLYSGPHTCRPWYNNISRLAWLLLMMAGSAVHAQQTFFEDFNNRDYAYSLPPGWAVWQNGGGIGDPSPSWFVDRPGLGINQYVLSPQEATKEGMVDEDWLMSPQITPVAGDYLMFNARRSYFETGDMFYVRISRTDARAPESFTEILKAYTEAEMPPSAGDEYKLRIDLSAYEGVPIHFAFVHSANVGPEGTSGIWLIDDVEVRPMQRVYIKDAILRQATTPPQPPVVQGREVIIGGAAELVMAGDYDEAHLTEMTFSLDGTTDLSFIKEIIFYQTPYELVTNDDFINELVPRFGSIENPGQTFTITGDMNIPLGGDPYMYIRFKVDETRQLTYPYPEFDISVLRYVVNGVEYTPSVSSYFGTVDIVPPVVPNDNFADAAELSQVSARYGTSTMMASYEPQYDSVVYCHNFGHRRIHSVWYYFVPSQDGIITVDLTNSRFNTIAAIVDENMKQLACSDDIDDGQTRSIIADFPVTAGRKIYIRVSDLGSGEDNDNQYDGTGVVIMDFTYGRPVGTEEEKALLQLSEPFPNPTSNTVSFDLATGRPGTVQVYLRDLLGHTVQAQEYTVGAGKRRVSLDVSQARAGMYILQADGYGTSATRKLIITH</sequence>
<feature type="chain" id="PRO_5042878823" evidence="1">
    <location>
        <begin position="36"/>
        <end position="607"/>
    </location>
</feature>
<dbReference type="NCBIfam" id="TIGR04183">
    <property type="entry name" value="Por_Secre_tail"/>
    <property type="match status" value="1"/>
</dbReference>
<dbReference type="Gene3D" id="2.60.120.380">
    <property type="match status" value="1"/>
</dbReference>
<evidence type="ECO:0000259" key="2">
    <source>
        <dbReference type="Pfam" id="PF18962"/>
    </source>
</evidence>
<dbReference type="Proteomes" id="UP001319080">
    <property type="component" value="Unassembled WGS sequence"/>
</dbReference>
<feature type="domain" description="Secretion system C-terminal sorting" evidence="2">
    <location>
        <begin position="530"/>
        <end position="605"/>
    </location>
</feature>
<feature type="signal peptide" evidence="1">
    <location>
        <begin position="1"/>
        <end position="35"/>
    </location>
</feature>
<evidence type="ECO:0000256" key="1">
    <source>
        <dbReference type="SAM" id="SignalP"/>
    </source>
</evidence>
<keyword evidence="1" id="KW-0732">Signal</keyword>
<dbReference type="Pfam" id="PF18962">
    <property type="entry name" value="Por_Secre_tail"/>
    <property type="match status" value="1"/>
</dbReference>
<evidence type="ECO:0000313" key="4">
    <source>
        <dbReference type="Proteomes" id="UP001319080"/>
    </source>
</evidence>
<organism evidence="3 4">
    <name type="scientific">Dawidia cretensis</name>
    <dbReference type="NCBI Taxonomy" id="2782350"/>
    <lineage>
        <taxon>Bacteria</taxon>
        <taxon>Pseudomonadati</taxon>
        <taxon>Bacteroidota</taxon>
        <taxon>Cytophagia</taxon>
        <taxon>Cytophagales</taxon>
        <taxon>Chryseotaleaceae</taxon>
        <taxon>Dawidia</taxon>
    </lineage>
</organism>
<gene>
    <name evidence="3" type="ORF">KK062_11760</name>
</gene>
<dbReference type="RefSeq" id="WP_254084492.1">
    <property type="nucleotide sequence ID" value="NZ_JAHESE010000009.1"/>
</dbReference>
<protein>
    <submittedName>
        <fullName evidence="3">T9SS type A sorting domain-containing protein</fullName>
    </submittedName>
</protein>
<keyword evidence="4" id="KW-1185">Reference proteome</keyword>
<dbReference type="NCBIfam" id="NF038128">
    <property type="entry name" value="choice_anch_J"/>
    <property type="match status" value="1"/>
</dbReference>
<name>A0AAP2DWJ2_9BACT</name>
<proteinExistence type="predicted"/>
<accession>A0AAP2DWJ2</accession>
<dbReference type="Gene3D" id="2.60.120.200">
    <property type="match status" value="1"/>
</dbReference>